<protein>
    <recommendedName>
        <fullName evidence="2">DUF11 domain-containing protein</fullName>
    </recommendedName>
</protein>
<proteinExistence type="predicted"/>
<dbReference type="SUPFAM" id="SSF103647">
    <property type="entry name" value="TSP type-3 repeat"/>
    <property type="match status" value="1"/>
</dbReference>
<dbReference type="Proteomes" id="UP000076923">
    <property type="component" value="Unassembled WGS sequence"/>
</dbReference>
<dbReference type="InterPro" id="IPR047589">
    <property type="entry name" value="DUF11_rpt"/>
</dbReference>
<evidence type="ECO:0000313" key="4">
    <source>
        <dbReference type="Proteomes" id="UP000076923"/>
    </source>
</evidence>
<keyword evidence="4" id="KW-1185">Reference proteome</keyword>
<dbReference type="AlphaFoldDB" id="A0A176TCR3"/>
<comment type="caution">
    <text evidence="3">The sequence shown here is derived from an EMBL/GenBank/DDBJ whole genome shotgun (WGS) entry which is preliminary data.</text>
</comment>
<dbReference type="EMBL" id="LVWE01000028">
    <property type="protein sequence ID" value="OAD45549.1"/>
    <property type="molecule type" value="Genomic_DNA"/>
</dbReference>
<dbReference type="InterPro" id="IPR001434">
    <property type="entry name" value="OmcB-like_DUF11"/>
</dbReference>
<dbReference type="STRING" id="1333662.LPB303_07325"/>
<evidence type="ECO:0000259" key="2">
    <source>
        <dbReference type="Pfam" id="PF01345"/>
    </source>
</evidence>
<feature type="domain" description="DUF11" evidence="2">
    <location>
        <begin position="65"/>
        <end position="180"/>
    </location>
</feature>
<dbReference type="InterPro" id="IPR028974">
    <property type="entry name" value="TSP_type-3_rpt"/>
</dbReference>
<reference evidence="3 4" key="1">
    <citation type="submission" date="2016-02" db="EMBL/GenBank/DDBJ databases">
        <title>Draft genome sequence of Polaribacter atrinae KACC17473.</title>
        <authorList>
            <person name="Shin S.-K."/>
            <person name="Yi H."/>
        </authorList>
    </citation>
    <scope>NUCLEOTIDE SEQUENCE [LARGE SCALE GENOMIC DNA]</scope>
    <source>
        <strain evidence="3 4">KACC 17473</strain>
    </source>
</reference>
<evidence type="ECO:0000256" key="1">
    <source>
        <dbReference type="SAM" id="MobiDB-lite"/>
    </source>
</evidence>
<evidence type="ECO:0000313" key="3">
    <source>
        <dbReference type="EMBL" id="OAD45549.1"/>
    </source>
</evidence>
<sequence>MPSGSIEVVNKDFETYQWYDNGTLVQGATNHTYTPTEAGDYYVRVSKGGCTYDSKSISAYYCNPDVVVNKTADKTEVIEGDTITFKITVESKGLDAVTNVNISDVIPAGLKICSAEASTGSWSEPNWTVGTLTSGQIETITIKAIVNPMTGTAVSSSLTNTVTNTQDQEDSNKTTDAPSVSFNILRDTDADGVADVNDIDDDNDGILDTVEGSNDIDNDGIPNSLDLDSDGDGCPDTIEAGIPAVLTNTNVTNGYGTNTSNNTITNVTNAVINITNNPIGSNGLATSLETNDTSTTSTNYTSTYSTYALDAATNVCGVAMITQVYQTNTERWIEITNTDATNIVAPNAAIIALFKNTSGDQTDNTPTAFISNTNAINPGESLLISAGTVSNKLSTASEIVDTNVTDFDDANDNIALTRISNTNAWASRIDVIASIEDNTSYVRIDEVSAPNKTADATEWVAFINDNIITYSDLVNDNAIERHAHDPLLSEIATANDEANIKPGLRRFQFTDRTTVLGSSVWTNGYPDRSRNVKVSEDYNHTGKLSARKLEVKESSIFTITDNLLVVTNEIIIKDTNDEIRLISSDNTNKAQLIQTHKTASKVTGNGKLLVDQNSTVPSKYRYNY</sequence>
<dbReference type="Pfam" id="PF01345">
    <property type="entry name" value="DUF11"/>
    <property type="match status" value="1"/>
</dbReference>
<accession>A0A176TCR3</accession>
<gene>
    <name evidence="3" type="ORF">LPB303_07325</name>
</gene>
<dbReference type="RefSeq" id="WP_068449314.1">
    <property type="nucleotide sequence ID" value="NZ_CANKUV010000002.1"/>
</dbReference>
<name>A0A176TCR3_9FLAO</name>
<dbReference type="GO" id="GO:0005509">
    <property type="term" value="F:calcium ion binding"/>
    <property type="evidence" value="ECO:0007669"/>
    <property type="project" value="InterPro"/>
</dbReference>
<organism evidence="3 4">
    <name type="scientific">Polaribacter atrinae</name>
    <dbReference type="NCBI Taxonomy" id="1333662"/>
    <lineage>
        <taxon>Bacteria</taxon>
        <taxon>Pseudomonadati</taxon>
        <taxon>Bacteroidota</taxon>
        <taxon>Flavobacteriia</taxon>
        <taxon>Flavobacteriales</taxon>
        <taxon>Flavobacteriaceae</taxon>
    </lineage>
</organism>
<dbReference type="NCBIfam" id="TIGR01451">
    <property type="entry name" value="B_ant_repeat"/>
    <property type="match status" value="1"/>
</dbReference>
<feature type="region of interest" description="Disordered" evidence="1">
    <location>
        <begin position="210"/>
        <end position="229"/>
    </location>
</feature>